<dbReference type="OrthoDB" id="645138at2"/>
<organism evidence="1 2">
    <name type="scientific">Nonlabens spongiae</name>
    <dbReference type="NCBI Taxonomy" id="331648"/>
    <lineage>
        <taxon>Bacteria</taxon>
        <taxon>Pseudomonadati</taxon>
        <taxon>Bacteroidota</taxon>
        <taxon>Flavobacteriia</taxon>
        <taxon>Flavobacteriales</taxon>
        <taxon>Flavobacteriaceae</taxon>
        <taxon>Nonlabens</taxon>
    </lineage>
</organism>
<keyword evidence="2" id="KW-1185">Reference proteome</keyword>
<dbReference type="EMBL" id="CP019344">
    <property type="protein sequence ID" value="ARN77949.1"/>
    <property type="molecule type" value="Genomic_DNA"/>
</dbReference>
<reference evidence="1 2" key="1">
    <citation type="submission" date="2016-11" db="EMBL/GenBank/DDBJ databases">
        <title>Trade-off between light-utilization and light-protection in marine flavobacteria.</title>
        <authorList>
            <person name="Kumagai Y."/>
        </authorList>
    </citation>
    <scope>NUCLEOTIDE SEQUENCE [LARGE SCALE GENOMIC DNA]</scope>
    <source>
        <strain evidence="1 2">JCM 13191</strain>
    </source>
</reference>
<proteinExistence type="predicted"/>
<dbReference type="AlphaFoldDB" id="A0A1W6MKE7"/>
<accession>A0A1W6MKE7</accession>
<evidence type="ECO:0000313" key="2">
    <source>
        <dbReference type="Proteomes" id="UP000193431"/>
    </source>
</evidence>
<name>A0A1W6MKE7_9FLAO</name>
<dbReference type="STRING" id="331648.BST97_08030"/>
<dbReference type="RefSeq" id="WP_085766745.1">
    <property type="nucleotide sequence ID" value="NZ_CP019344.1"/>
</dbReference>
<protein>
    <submittedName>
        <fullName evidence="1">Uncharacterized protein</fullName>
    </submittedName>
</protein>
<evidence type="ECO:0000313" key="1">
    <source>
        <dbReference type="EMBL" id="ARN77949.1"/>
    </source>
</evidence>
<dbReference type="Proteomes" id="UP000193431">
    <property type="component" value="Chromosome"/>
</dbReference>
<gene>
    <name evidence="1" type="ORF">BST97_08030</name>
</gene>
<sequence length="249" mass="27094">MAKVSSFIKIEGTLDNLTFYKGKEGYLVRTKGGVSKERIQNDPAFERTRENGSEFGQSASSGKLLRTAVRNLLLKAKDNRVTSRLTQKMAAIKNLDTTSVRGQRNVAEGISGVEGKSLLKSFDFNDRAKLSAVLFAPFDVDTTTGEVTMPNMVPTETITSPSGATHFSLRSAVAKIDFELSSHAIDYSPTENFPIDSASSNISLLPASVPSDPGTQIHLLLVEFFQEINGVQYPLKNGAYNVLNIVEVV</sequence>